<comment type="caution">
    <text evidence="3">The sequence shown here is derived from an EMBL/GenBank/DDBJ whole genome shotgun (WGS) entry which is preliminary data.</text>
</comment>
<dbReference type="PANTHER" id="PTHR46910:SF25">
    <property type="entry name" value="ABC-TRANSPORTER-REGULATING TRANSCRIPTION FACTOR"/>
    <property type="match status" value="1"/>
</dbReference>
<sequence>MQSRSTDDGFQKVSEFSWAFFKNAFSVYDDIMSSEPSILGLQVLLAMAAYLGRTTDLRMAMLLSSTCVHMARLLGLDKESHIVGMPQAESEQRKRLIWIVFVLDAFIRIKANQPLILSAGCIEAGIPDQASADRLGYFKISGTEQSVNVFDLMIKITAIRSEIYSYLNISTKQALRSPEAQDFILSMQGRVSTWTMELPIDYRPEEKVAKAAVMGEQSTHYEAVRFLFSCSPGHRLLAQALLTNLPKLDAVCQAASANLFAQSEQRPRNTPLLAPDCMVPSTYNFGPNPSDTSLVDTMRAVYSDVVA</sequence>
<dbReference type="GO" id="GO:0006351">
    <property type="term" value="P:DNA-templated transcription"/>
    <property type="evidence" value="ECO:0007669"/>
    <property type="project" value="InterPro"/>
</dbReference>
<dbReference type="Proteomes" id="UP000304928">
    <property type="component" value="Unassembled WGS sequence"/>
</dbReference>
<dbReference type="GO" id="GO:0003700">
    <property type="term" value="F:DNA-binding transcription factor activity"/>
    <property type="evidence" value="ECO:0007669"/>
    <property type="project" value="InterPro"/>
</dbReference>
<dbReference type="Pfam" id="PF04082">
    <property type="entry name" value="Fungal_trans"/>
    <property type="match status" value="1"/>
</dbReference>
<dbReference type="AlphaFoldDB" id="A0A4V4IWC0"/>
<dbReference type="PANTHER" id="PTHR46910">
    <property type="entry name" value="TRANSCRIPTION FACTOR PDR1"/>
    <property type="match status" value="1"/>
</dbReference>
<reference evidence="3 4" key="1">
    <citation type="submission" date="2018-10" db="EMBL/GenBank/DDBJ databases">
        <title>Fifty Aureobasidium pullulans genomes reveal a recombining polyextremotolerant generalist.</title>
        <authorList>
            <person name="Gostincar C."/>
            <person name="Turk M."/>
            <person name="Zajc J."/>
            <person name="Gunde-Cimerman N."/>
        </authorList>
    </citation>
    <scope>NUCLEOTIDE SEQUENCE [LARGE SCALE GENOMIC DNA]</scope>
    <source>
        <strain evidence="3 4">EXF-10507</strain>
    </source>
</reference>
<dbReference type="CDD" id="cd12148">
    <property type="entry name" value="fungal_TF_MHR"/>
    <property type="match status" value="1"/>
</dbReference>
<name>A0A4V4IWC0_AURPU</name>
<evidence type="ECO:0000313" key="3">
    <source>
        <dbReference type="EMBL" id="THW92697.1"/>
    </source>
</evidence>
<keyword evidence="1" id="KW-0539">Nucleus</keyword>
<protein>
    <recommendedName>
        <fullName evidence="2">Xylanolytic transcriptional activator regulatory domain-containing protein</fullName>
    </recommendedName>
</protein>
<dbReference type="EMBL" id="QZAR01000033">
    <property type="protein sequence ID" value="THW92697.1"/>
    <property type="molecule type" value="Genomic_DNA"/>
</dbReference>
<dbReference type="InterPro" id="IPR007219">
    <property type="entry name" value="XnlR_reg_dom"/>
</dbReference>
<proteinExistence type="predicted"/>
<dbReference type="InterPro" id="IPR050987">
    <property type="entry name" value="AtrR-like"/>
</dbReference>
<evidence type="ECO:0000256" key="1">
    <source>
        <dbReference type="ARBA" id="ARBA00023242"/>
    </source>
</evidence>
<organism evidence="3 4">
    <name type="scientific">Aureobasidium pullulans</name>
    <name type="common">Black yeast</name>
    <name type="synonym">Pullularia pullulans</name>
    <dbReference type="NCBI Taxonomy" id="5580"/>
    <lineage>
        <taxon>Eukaryota</taxon>
        <taxon>Fungi</taxon>
        <taxon>Dikarya</taxon>
        <taxon>Ascomycota</taxon>
        <taxon>Pezizomycotina</taxon>
        <taxon>Dothideomycetes</taxon>
        <taxon>Dothideomycetidae</taxon>
        <taxon>Dothideales</taxon>
        <taxon>Saccotheciaceae</taxon>
        <taxon>Aureobasidium</taxon>
    </lineage>
</organism>
<evidence type="ECO:0000313" key="4">
    <source>
        <dbReference type="Proteomes" id="UP000304928"/>
    </source>
</evidence>
<evidence type="ECO:0000259" key="2">
    <source>
        <dbReference type="Pfam" id="PF04082"/>
    </source>
</evidence>
<dbReference type="GO" id="GO:0008270">
    <property type="term" value="F:zinc ion binding"/>
    <property type="evidence" value="ECO:0007669"/>
    <property type="project" value="InterPro"/>
</dbReference>
<gene>
    <name evidence="3" type="ORF">D6D15_02958</name>
</gene>
<accession>A0A4V4IWC0</accession>
<feature type="domain" description="Xylanolytic transcriptional activator regulatory" evidence="2">
    <location>
        <begin position="14"/>
        <end position="179"/>
    </location>
</feature>
<dbReference type="GO" id="GO:0003677">
    <property type="term" value="F:DNA binding"/>
    <property type="evidence" value="ECO:0007669"/>
    <property type="project" value="InterPro"/>
</dbReference>